<reference evidence="2 3" key="1">
    <citation type="submission" date="2019-09" db="EMBL/GenBank/DDBJ databases">
        <authorList>
            <person name="Ou C."/>
        </authorList>
    </citation>
    <scope>NUCLEOTIDE SEQUENCE [LARGE SCALE GENOMIC DNA]</scope>
    <source>
        <strain evidence="2">S2</strain>
        <tissue evidence="2">Leaf</tissue>
    </source>
</reference>
<keyword evidence="3" id="KW-1185">Reference proteome</keyword>
<feature type="compositionally biased region" description="Polar residues" evidence="1">
    <location>
        <begin position="87"/>
        <end position="102"/>
    </location>
</feature>
<dbReference type="Proteomes" id="UP000327157">
    <property type="component" value="Chromosome 17"/>
</dbReference>
<feature type="region of interest" description="Disordered" evidence="1">
    <location>
        <begin position="75"/>
        <end position="102"/>
    </location>
</feature>
<reference evidence="2 3" key="3">
    <citation type="submission" date="2019-11" db="EMBL/GenBank/DDBJ databases">
        <title>A de novo genome assembly of a pear dwarfing rootstock.</title>
        <authorList>
            <person name="Wang F."/>
            <person name="Wang J."/>
            <person name="Li S."/>
            <person name="Zhang Y."/>
            <person name="Fang M."/>
            <person name="Ma L."/>
            <person name="Zhao Y."/>
            <person name="Jiang S."/>
        </authorList>
    </citation>
    <scope>NUCLEOTIDE SEQUENCE [LARGE SCALE GENOMIC DNA]</scope>
    <source>
        <strain evidence="2">S2</strain>
        <tissue evidence="2">Leaf</tissue>
    </source>
</reference>
<evidence type="ECO:0000313" key="2">
    <source>
        <dbReference type="EMBL" id="KAB2611880.1"/>
    </source>
</evidence>
<evidence type="ECO:0000256" key="1">
    <source>
        <dbReference type="SAM" id="MobiDB-lite"/>
    </source>
</evidence>
<evidence type="ECO:0000313" key="3">
    <source>
        <dbReference type="Proteomes" id="UP000327157"/>
    </source>
</evidence>
<comment type="caution">
    <text evidence="2">The sequence shown here is derived from an EMBL/GenBank/DDBJ whole genome shotgun (WGS) entry which is preliminary data.</text>
</comment>
<gene>
    <name evidence="2" type="ORF">D8674_019912</name>
</gene>
<reference evidence="3" key="2">
    <citation type="submission" date="2019-10" db="EMBL/GenBank/DDBJ databases">
        <title>A de novo genome assembly of a pear dwarfing rootstock.</title>
        <authorList>
            <person name="Wang F."/>
            <person name="Wang J."/>
            <person name="Li S."/>
            <person name="Zhang Y."/>
            <person name="Fang M."/>
            <person name="Ma L."/>
            <person name="Zhao Y."/>
            <person name="Jiang S."/>
        </authorList>
    </citation>
    <scope>NUCLEOTIDE SEQUENCE [LARGE SCALE GENOMIC DNA]</scope>
</reference>
<sequence>MWSRPFWRTSDMQSSWSYRSASSSTSSSTEVLSSLMANKLFRCSVVISSMKKSVTAIVGGGGSCETMPNTRCKLGRSSLSPAHGSKQGKSLNHCTPNSHSNM</sequence>
<dbReference type="EMBL" id="SMOL01000487">
    <property type="protein sequence ID" value="KAB2611880.1"/>
    <property type="molecule type" value="Genomic_DNA"/>
</dbReference>
<accession>A0A5N5GEH9</accession>
<proteinExistence type="predicted"/>
<name>A0A5N5GEH9_9ROSA</name>
<protein>
    <submittedName>
        <fullName evidence="2">Uncharacterized protein</fullName>
    </submittedName>
</protein>
<organism evidence="2 3">
    <name type="scientific">Pyrus ussuriensis x Pyrus communis</name>
    <dbReference type="NCBI Taxonomy" id="2448454"/>
    <lineage>
        <taxon>Eukaryota</taxon>
        <taxon>Viridiplantae</taxon>
        <taxon>Streptophyta</taxon>
        <taxon>Embryophyta</taxon>
        <taxon>Tracheophyta</taxon>
        <taxon>Spermatophyta</taxon>
        <taxon>Magnoliopsida</taxon>
        <taxon>eudicotyledons</taxon>
        <taxon>Gunneridae</taxon>
        <taxon>Pentapetalae</taxon>
        <taxon>rosids</taxon>
        <taxon>fabids</taxon>
        <taxon>Rosales</taxon>
        <taxon>Rosaceae</taxon>
        <taxon>Amygdaloideae</taxon>
        <taxon>Maleae</taxon>
        <taxon>Pyrus</taxon>
    </lineage>
</organism>
<dbReference type="AlphaFoldDB" id="A0A5N5GEH9"/>